<dbReference type="OrthoDB" id="3257713at2759"/>
<feature type="signal peptide" evidence="1">
    <location>
        <begin position="1"/>
        <end position="28"/>
    </location>
</feature>
<dbReference type="Pfam" id="PF04937">
    <property type="entry name" value="DUF659"/>
    <property type="match status" value="1"/>
</dbReference>
<sequence length="173" mass="19945">WTPERSQLFAAMLCRLLIMCNIAWHAVEQPYWRYFFEMWLPGVPMPGRKELSGRILDQQATECNERMKAEVGGKLATGQCDGWKDICKASIVAFMMNVEYTPWLINTIDISRQVKDAQNLLKLVLDEIKYATEVLKLTVVAWCTDASGESRGMRNLLVAKFKWIIVVDCWAHQ</sequence>
<dbReference type="SUPFAM" id="SSF53098">
    <property type="entry name" value="Ribonuclease H-like"/>
    <property type="match status" value="1"/>
</dbReference>
<organism evidence="3 4">
    <name type="scientific">Auricularia subglabra (strain TFB-10046 / SS5)</name>
    <name type="common">White-rot fungus</name>
    <name type="synonym">Auricularia delicata (strain TFB10046)</name>
    <dbReference type="NCBI Taxonomy" id="717982"/>
    <lineage>
        <taxon>Eukaryota</taxon>
        <taxon>Fungi</taxon>
        <taxon>Dikarya</taxon>
        <taxon>Basidiomycota</taxon>
        <taxon>Agaricomycotina</taxon>
        <taxon>Agaricomycetes</taxon>
        <taxon>Auriculariales</taxon>
        <taxon>Auriculariaceae</taxon>
        <taxon>Auricularia</taxon>
    </lineage>
</organism>
<dbReference type="eggNOG" id="ENOG502SB75">
    <property type="taxonomic scope" value="Eukaryota"/>
</dbReference>
<feature type="non-terminal residue" evidence="3">
    <location>
        <position position="173"/>
    </location>
</feature>
<evidence type="ECO:0000313" key="3">
    <source>
        <dbReference type="EMBL" id="EJD35809.1"/>
    </source>
</evidence>
<dbReference type="Proteomes" id="UP000006514">
    <property type="component" value="Unassembled WGS sequence"/>
</dbReference>
<name>J0WS66_AURST</name>
<evidence type="ECO:0000259" key="2">
    <source>
        <dbReference type="Pfam" id="PF04937"/>
    </source>
</evidence>
<keyword evidence="1" id="KW-0732">Signal</keyword>
<dbReference type="KEGG" id="adl:AURDEDRAFT_33360"/>
<gene>
    <name evidence="3" type="ORF">AURDEDRAFT_33360</name>
</gene>
<dbReference type="InParanoid" id="J0WS66"/>
<evidence type="ECO:0000313" key="4">
    <source>
        <dbReference type="Proteomes" id="UP000006514"/>
    </source>
</evidence>
<dbReference type="InterPro" id="IPR012337">
    <property type="entry name" value="RNaseH-like_sf"/>
</dbReference>
<reference evidence="4" key="1">
    <citation type="journal article" date="2012" name="Science">
        <title>The Paleozoic origin of enzymatic lignin decomposition reconstructed from 31 fungal genomes.</title>
        <authorList>
            <person name="Floudas D."/>
            <person name="Binder M."/>
            <person name="Riley R."/>
            <person name="Barry K."/>
            <person name="Blanchette R.A."/>
            <person name="Henrissat B."/>
            <person name="Martinez A.T."/>
            <person name="Otillar R."/>
            <person name="Spatafora J.W."/>
            <person name="Yadav J.S."/>
            <person name="Aerts A."/>
            <person name="Benoit I."/>
            <person name="Boyd A."/>
            <person name="Carlson A."/>
            <person name="Copeland A."/>
            <person name="Coutinho P.M."/>
            <person name="de Vries R.P."/>
            <person name="Ferreira P."/>
            <person name="Findley K."/>
            <person name="Foster B."/>
            <person name="Gaskell J."/>
            <person name="Glotzer D."/>
            <person name="Gorecki P."/>
            <person name="Heitman J."/>
            <person name="Hesse C."/>
            <person name="Hori C."/>
            <person name="Igarashi K."/>
            <person name="Jurgens J.A."/>
            <person name="Kallen N."/>
            <person name="Kersten P."/>
            <person name="Kohler A."/>
            <person name="Kuees U."/>
            <person name="Kumar T.K.A."/>
            <person name="Kuo A."/>
            <person name="LaButti K."/>
            <person name="Larrondo L.F."/>
            <person name="Lindquist E."/>
            <person name="Ling A."/>
            <person name="Lombard V."/>
            <person name="Lucas S."/>
            <person name="Lundell T."/>
            <person name="Martin R."/>
            <person name="McLaughlin D.J."/>
            <person name="Morgenstern I."/>
            <person name="Morin E."/>
            <person name="Murat C."/>
            <person name="Nagy L.G."/>
            <person name="Nolan M."/>
            <person name="Ohm R.A."/>
            <person name="Patyshakuliyeva A."/>
            <person name="Rokas A."/>
            <person name="Ruiz-Duenas F.J."/>
            <person name="Sabat G."/>
            <person name="Salamov A."/>
            <person name="Samejima M."/>
            <person name="Schmutz J."/>
            <person name="Slot J.C."/>
            <person name="St John F."/>
            <person name="Stenlid J."/>
            <person name="Sun H."/>
            <person name="Sun S."/>
            <person name="Syed K."/>
            <person name="Tsang A."/>
            <person name="Wiebenga A."/>
            <person name="Young D."/>
            <person name="Pisabarro A."/>
            <person name="Eastwood D.C."/>
            <person name="Martin F."/>
            <person name="Cullen D."/>
            <person name="Grigoriev I.V."/>
            <person name="Hibbett D.S."/>
        </authorList>
    </citation>
    <scope>NUCLEOTIDE SEQUENCE [LARGE SCALE GENOMIC DNA]</scope>
    <source>
        <strain evidence="4">TFB10046</strain>
    </source>
</reference>
<dbReference type="EMBL" id="JH687878">
    <property type="protein sequence ID" value="EJD35809.1"/>
    <property type="molecule type" value="Genomic_DNA"/>
</dbReference>
<proteinExistence type="predicted"/>
<evidence type="ECO:0000256" key="1">
    <source>
        <dbReference type="SAM" id="SignalP"/>
    </source>
</evidence>
<accession>J0WS66</accession>
<dbReference type="AlphaFoldDB" id="J0WS66"/>
<feature type="chain" id="PRO_5003741450" description="DUF659 domain-containing protein" evidence="1">
    <location>
        <begin position="29"/>
        <end position="173"/>
    </location>
</feature>
<protein>
    <recommendedName>
        <fullName evidence="2">DUF659 domain-containing protein</fullName>
    </recommendedName>
</protein>
<dbReference type="InterPro" id="IPR007021">
    <property type="entry name" value="DUF659"/>
</dbReference>
<keyword evidence="4" id="KW-1185">Reference proteome</keyword>
<feature type="domain" description="DUF659" evidence="2">
    <location>
        <begin position="46"/>
        <end position="172"/>
    </location>
</feature>
<feature type="non-terminal residue" evidence="3">
    <location>
        <position position="1"/>
    </location>
</feature>
<dbReference type="OMA" id="WLINTID"/>